<reference evidence="2 3" key="1">
    <citation type="submission" date="2022-10" db="EMBL/GenBank/DDBJ databases">
        <title>Aestuariibacter sp. AA17 isolated from Montipora capitata coral fragment.</title>
        <authorList>
            <person name="Emsley S.A."/>
            <person name="Pfannmuller K.M."/>
            <person name="Loughran R.M."/>
            <person name="Shlafstein M."/>
            <person name="Papke E."/>
            <person name="Saw J.H."/>
            <person name="Ushijima B."/>
            <person name="Videau P."/>
        </authorList>
    </citation>
    <scope>NUCLEOTIDE SEQUENCE [LARGE SCALE GENOMIC DNA]</scope>
    <source>
        <strain evidence="2 3">AA17</strain>
    </source>
</reference>
<dbReference type="RefSeq" id="WP_263711043.1">
    <property type="nucleotide sequence ID" value="NZ_JAOWKX010000002.1"/>
</dbReference>
<feature type="signal peptide" evidence="1">
    <location>
        <begin position="1"/>
        <end position="25"/>
    </location>
</feature>
<evidence type="ECO:0000313" key="3">
    <source>
        <dbReference type="Proteomes" id="UP001652504"/>
    </source>
</evidence>
<sequence length="65" mass="6851">MKINFKLFAQTLLALPLLFALGACGDDGAEEVGEKVDEMVTDTGNAIEDACEDVKDGVGAEDKDC</sequence>
<organism evidence="2 3">
    <name type="scientific">Fluctibacter corallii</name>
    <dbReference type="NCBI Taxonomy" id="2984329"/>
    <lineage>
        <taxon>Bacteria</taxon>
        <taxon>Pseudomonadati</taxon>
        <taxon>Pseudomonadota</taxon>
        <taxon>Gammaproteobacteria</taxon>
        <taxon>Alteromonadales</taxon>
        <taxon>Alteromonadaceae</taxon>
        <taxon>Fluctibacter</taxon>
    </lineage>
</organism>
<keyword evidence="3" id="KW-1185">Reference proteome</keyword>
<protein>
    <submittedName>
        <fullName evidence="2">Uncharacterized protein</fullName>
    </submittedName>
</protein>
<gene>
    <name evidence="2" type="ORF">OE749_03825</name>
</gene>
<dbReference type="EMBL" id="JAOWKX010000002">
    <property type="protein sequence ID" value="MCV2883829.1"/>
    <property type="molecule type" value="Genomic_DNA"/>
</dbReference>
<keyword evidence="1" id="KW-0732">Signal</keyword>
<feature type="chain" id="PRO_5047490588" evidence="1">
    <location>
        <begin position="26"/>
        <end position="65"/>
    </location>
</feature>
<evidence type="ECO:0000256" key="1">
    <source>
        <dbReference type="SAM" id="SignalP"/>
    </source>
</evidence>
<name>A0ABT3A578_9ALTE</name>
<proteinExistence type="predicted"/>
<accession>A0ABT3A578</accession>
<dbReference type="PROSITE" id="PS51257">
    <property type="entry name" value="PROKAR_LIPOPROTEIN"/>
    <property type="match status" value="1"/>
</dbReference>
<comment type="caution">
    <text evidence="2">The sequence shown here is derived from an EMBL/GenBank/DDBJ whole genome shotgun (WGS) entry which is preliminary data.</text>
</comment>
<evidence type="ECO:0000313" key="2">
    <source>
        <dbReference type="EMBL" id="MCV2883829.1"/>
    </source>
</evidence>
<dbReference type="Proteomes" id="UP001652504">
    <property type="component" value="Unassembled WGS sequence"/>
</dbReference>